<evidence type="ECO:0000256" key="1">
    <source>
        <dbReference type="PROSITE-ProRule" id="PRU00076"/>
    </source>
</evidence>
<keyword evidence="1" id="KW-0245">EGF-like domain</keyword>
<feature type="non-terminal residue" evidence="3">
    <location>
        <position position="1"/>
    </location>
</feature>
<reference evidence="3" key="1">
    <citation type="submission" date="2021-02" db="EMBL/GenBank/DDBJ databases">
        <authorList>
            <person name="Nowell W R."/>
        </authorList>
    </citation>
    <scope>NUCLEOTIDE SEQUENCE</scope>
</reference>
<dbReference type="EMBL" id="CAJOBR010028862">
    <property type="protein sequence ID" value="CAF4983301.1"/>
    <property type="molecule type" value="Genomic_DNA"/>
</dbReference>
<sequence length="183" mass="20896">RPKNVSKNYSVQIYAYNQMTLNYRASWIFSIKFPFLPVYHPAAVLKVPFDNVQPIQTCRSPYIHGQCFNYINNPNSTLCRCHAGCDSICLCRLGRFGARCYLRHTLCDSNPCLNNRQCLPWDPSLGTGSQKNAICICPPGYMGAHCENLLRTNSHRCIVPSKNSDSTIDTPSFDYFSTWKHWS</sequence>
<dbReference type="Proteomes" id="UP000663848">
    <property type="component" value="Unassembled WGS sequence"/>
</dbReference>
<dbReference type="PROSITE" id="PS00022">
    <property type="entry name" value="EGF_1"/>
    <property type="match status" value="1"/>
</dbReference>
<evidence type="ECO:0000313" key="3">
    <source>
        <dbReference type="EMBL" id="CAF4983301.1"/>
    </source>
</evidence>
<feature type="domain" description="EGF-like" evidence="2">
    <location>
        <begin position="103"/>
        <end position="147"/>
    </location>
</feature>
<dbReference type="InterPro" id="IPR000742">
    <property type="entry name" value="EGF"/>
</dbReference>
<organism evidence="3 4">
    <name type="scientific">Rotaria socialis</name>
    <dbReference type="NCBI Taxonomy" id="392032"/>
    <lineage>
        <taxon>Eukaryota</taxon>
        <taxon>Metazoa</taxon>
        <taxon>Spiralia</taxon>
        <taxon>Gnathifera</taxon>
        <taxon>Rotifera</taxon>
        <taxon>Eurotatoria</taxon>
        <taxon>Bdelloidea</taxon>
        <taxon>Philodinida</taxon>
        <taxon>Philodinidae</taxon>
        <taxon>Rotaria</taxon>
    </lineage>
</organism>
<comment type="caution">
    <text evidence="1">Lacks conserved residue(s) required for the propagation of feature annotation.</text>
</comment>
<comment type="caution">
    <text evidence="3">The sequence shown here is derived from an EMBL/GenBank/DDBJ whole genome shotgun (WGS) entry which is preliminary data.</text>
</comment>
<dbReference type="AlphaFoldDB" id="A0A821ZR45"/>
<dbReference type="PROSITE" id="PS01186">
    <property type="entry name" value="EGF_2"/>
    <property type="match status" value="1"/>
</dbReference>
<dbReference type="PROSITE" id="PS50026">
    <property type="entry name" value="EGF_3"/>
    <property type="match status" value="1"/>
</dbReference>
<name>A0A821ZR45_9BILA</name>
<accession>A0A821ZR45</accession>
<keyword evidence="1" id="KW-1015">Disulfide bond</keyword>
<evidence type="ECO:0000313" key="4">
    <source>
        <dbReference type="Proteomes" id="UP000663848"/>
    </source>
</evidence>
<feature type="disulfide bond" evidence="1">
    <location>
        <begin position="137"/>
        <end position="146"/>
    </location>
</feature>
<gene>
    <name evidence="3" type="ORF">QYT958_LOCUS36377</name>
</gene>
<dbReference type="Gene3D" id="2.10.25.10">
    <property type="entry name" value="Laminin"/>
    <property type="match status" value="1"/>
</dbReference>
<dbReference type="SMART" id="SM00181">
    <property type="entry name" value="EGF"/>
    <property type="match status" value="1"/>
</dbReference>
<dbReference type="SUPFAM" id="SSF57196">
    <property type="entry name" value="EGF/Laminin"/>
    <property type="match status" value="1"/>
</dbReference>
<proteinExistence type="predicted"/>
<protein>
    <recommendedName>
        <fullName evidence="2">EGF-like domain-containing protein</fullName>
    </recommendedName>
</protein>
<evidence type="ECO:0000259" key="2">
    <source>
        <dbReference type="PROSITE" id="PS50026"/>
    </source>
</evidence>